<gene>
    <name evidence="3" type="ORF">AAF712_002997</name>
</gene>
<dbReference type="InterPro" id="IPR000757">
    <property type="entry name" value="Beta-glucanase-like"/>
</dbReference>
<evidence type="ECO:0000313" key="4">
    <source>
        <dbReference type="Proteomes" id="UP001437256"/>
    </source>
</evidence>
<feature type="chain" id="PRO_5046146769" description="GH16 domain-containing protein" evidence="1">
    <location>
        <begin position="19"/>
        <end position="264"/>
    </location>
</feature>
<evidence type="ECO:0000313" key="3">
    <source>
        <dbReference type="EMBL" id="KAL0069728.1"/>
    </source>
</evidence>
<keyword evidence="4" id="KW-1185">Reference proteome</keyword>
<dbReference type="EMBL" id="JBBXMP010000010">
    <property type="protein sequence ID" value="KAL0069728.1"/>
    <property type="molecule type" value="Genomic_DNA"/>
</dbReference>
<reference evidence="3 4" key="1">
    <citation type="submission" date="2024-05" db="EMBL/GenBank/DDBJ databases">
        <title>A draft genome resource for the thread blight pathogen Marasmius tenuissimus strain MS-2.</title>
        <authorList>
            <person name="Yulfo-Soto G.E."/>
            <person name="Baruah I.K."/>
            <person name="Amoako-Attah I."/>
            <person name="Bukari Y."/>
            <person name="Meinhardt L.W."/>
            <person name="Bailey B.A."/>
            <person name="Cohen S.P."/>
        </authorList>
    </citation>
    <scope>NUCLEOTIDE SEQUENCE [LARGE SCALE GENOMIC DNA]</scope>
    <source>
        <strain evidence="3 4">MS-2</strain>
    </source>
</reference>
<comment type="caution">
    <text evidence="3">The sequence shown here is derived from an EMBL/GenBank/DDBJ whole genome shotgun (WGS) entry which is preliminary data.</text>
</comment>
<organism evidence="3 4">
    <name type="scientific">Marasmius tenuissimus</name>
    <dbReference type="NCBI Taxonomy" id="585030"/>
    <lineage>
        <taxon>Eukaryota</taxon>
        <taxon>Fungi</taxon>
        <taxon>Dikarya</taxon>
        <taxon>Basidiomycota</taxon>
        <taxon>Agaricomycotina</taxon>
        <taxon>Agaricomycetes</taxon>
        <taxon>Agaricomycetidae</taxon>
        <taxon>Agaricales</taxon>
        <taxon>Marasmiineae</taxon>
        <taxon>Marasmiaceae</taxon>
        <taxon>Marasmius</taxon>
    </lineage>
</organism>
<dbReference type="CDD" id="cd00413">
    <property type="entry name" value="Glyco_hydrolase_16"/>
    <property type="match status" value="1"/>
</dbReference>
<dbReference type="Proteomes" id="UP001437256">
    <property type="component" value="Unassembled WGS sequence"/>
</dbReference>
<dbReference type="PANTHER" id="PTHR38121">
    <property type="entry name" value="GH16 DOMAIN-CONTAINING PROTEIN"/>
    <property type="match status" value="1"/>
</dbReference>
<dbReference type="Gene3D" id="2.60.120.200">
    <property type="match status" value="1"/>
</dbReference>
<feature type="domain" description="GH16" evidence="2">
    <location>
        <begin position="53"/>
        <end position="243"/>
    </location>
</feature>
<protein>
    <recommendedName>
        <fullName evidence="2">GH16 domain-containing protein</fullName>
    </recommendedName>
</protein>
<evidence type="ECO:0000259" key="2">
    <source>
        <dbReference type="PROSITE" id="PS51762"/>
    </source>
</evidence>
<dbReference type="InterPro" id="IPR013320">
    <property type="entry name" value="ConA-like_dom_sf"/>
</dbReference>
<dbReference type="Pfam" id="PF00722">
    <property type="entry name" value="Glyco_hydro_16"/>
    <property type="match status" value="1"/>
</dbReference>
<dbReference type="PROSITE" id="PS51257">
    <property type="entry name" value="PROKAR_LIPOPROTEIN"/>
    <property type="match status" value="1"/>
</dbReference>
<keyword evidence="1" id="KW-0732">Signal</keyword>
<name>A0ABR3A805_9AGAR</name>
<accession>A0ABR3A805</accession>
<evidence type="ECO:0000256" key="1">
    <source>
        <dbReference type="SAM" id="SignalP"/>
    </source>
</evidence>
<dbReference type="SUPFAM" id="SSF49899">
    <property type="entry name" value="Concanavalin A-like lectins/glucanases"/>
    <property type="match status" value="1"/>
</dbReference>
<feature type="signal peptide" evidence="1">
    <location>
        <begin position="1"/>
        <end position="18"/>
    </location>
</feature>
<dbReference type="PANTHER" id="PTHR38121:SF2">
    <property type="entry name" value="ACYLTRANSFERASE 3 DOMAIN-CONTAINING PROTEIN"/>
    <property type="match status" value="1"/>
</dbReference>
<proteinExistence type="predicted"/>
<dbReference type="PROSITE" id="PS51762">
    <property type="entry name" value="GH16_2"/>
    <property type="match status" value="1"/>
</dbReference>
<sequence length="264" mass="28703">MKYLQVLLVALAPGLAFAQSCQCGYRDSNGNVWREAIVSTFTQAAGALAAVNANWMISTNEIEPQEAPATANIEYTAANVFQHNDALGLKASARSDIKYGTFRMRAQVPSVPGAVFGFFTYISGTQEQDIEFLSADPDYYQRVYYTNQPGRTAGASLNTVISGADFTTFGNHQIDWFPARTVYSYDGSGLKSNRTITTQVPTTPSRFILNVWTNGDPNWSKGPPTADAIATVQWVHLYFNSTTLSESAFNTACVNAGRPAACNV</sequence>